<keyword evidence="3" id="KW-1185">Reference proteome</keyword>
<feature type="region of interest" description="Disordered" evidence="1">
    <location>
        <begin position="1"/>
        <end position="54"/>
    </location>
</feature>
<evidence type="ECO:0000313" key="3">
    <source>
        <dbReference type="Proteomes" id="UP001162480"/>
    </source>
</evidence>
<reference evidence="2" key="1">
    <citation type="submission" date="2023-08" db="EMBL/GenBank/DDBJ databases">
        <authorList>
            <person name="Alioto T."/>
            <person name="Alioto T."/>
            <person name="Gomez Garrido J."/>
        </authorList>
    </citation>
    <scope>NUCLEOTIDE SEQUENCE</scope>
</reference>
<dbReference type="EMBL" id="OX597815">
    <property type="protein sequence ID" value="CAI9717418.1"/>
    <property type="molecule type" value="Genomic_DNA"/>
</dbReference>
<name>A0AA36AKZ9_OCTVU</name>
<dbReference type="AlphaFoldDB" id="A0AA36AKZ9"/>
<dbReference type="Proteomes" id="UP001162480">
    <property type="component" value="Chromosome 2"/>
</dbReference>
<evidence type="ECO:0000313" key="2">
    <source>
        <dbReference type="EMBL" id="CAI9717418.1"/>
    </source>
</evidence>
<feature type="compositionally biased region" description="Basic and acidic residues" evidence="1">
    <location>
        <begin position="12"/>
        <end position="21"/>
    </location>
</feature>
<proteinExistence type="predicted"/>
<sequence length="154" mass="17188">MDTLDIILGGDCTREDQKDGENIQGPTKDTNERPATKGHNGTCPAPNTTEDQKDIPTETANKMLASTGFVDTVKDGNQFKMTTGYKEDPSLTKIYNFKLNETFSGVDNFGIKFKLFCKVEDNKNGMIHVLIIIIIQLRVFEKLLMVILIVVTID</sequence>
<accession>A0AA36AKZ9</accession>
<evidence type="ECO:0000256" key="1">
    <source>
        <dbReference type="SAM" id="MobiDB-lite"/>
    </source>
</evidence>
<protein>
    <submittedName>
        <fullName evidence="2">Uncharacterized protein</fullName>
    </submittedName>
</protein>
<gene>
    <name evidence="2" type="ORF">OCTVUL_1B006656</name>
</gene>
<organism evidence="2 3">
    <name type="scientific">Octopus vulgaris</name>
    <name type="common">Common octopus</name>
    <dbReference type="NCBI Taxonomy" id="6645"/>
    <lineage>
        <taxon>Eukaryota</taxon>
        <taxon>Metazoa</taxon>
        <taxon>Spiralia</taxon>
        <taxon>Lophotrochozoa</taxon>
        <taxon>Mollusca</taxon>
        <taxon>Cephalopoda</taxon>
        <taxon>Coleoidea</taxon>
        <taxon>Octopodiformes</taxon>
        <taxon>Octopoda</taxon>
        <taxon>Incirrata</taxon>
        <taxon>Octopodidae</taxon>
        <taxon>Octopus</taxon>
    </lineage>
</organism>